<feature type="region of interest" description="Disordered" evidence="1">
    <location>
        <begin position="240"/>
        <end position="269"/>
    </location>
</feature>
<dbReference type="AlphaFoldDB" id="A0A1L7WZR6"/>
<dbReference type="EMBL" id="FJOG01000011">
    <property type="protein sequence ID" value="CZR58256.1"/>
    <property type="molecule type" value="Genomic_DNA"/>
</dbReference>
<sequence length="286" mass="31014">MKGDPEFVILKYSAWLETSAFESRILGSVIRYPLKPSNEYVPSGVSPLQYNTFDLVKGALTDFVLANKNTTSHDASLSLTSIAGFAFKGNTDDSVHLAGKLVRYKRLQQHGQFWAKLKADQAVRDAVPGWVSLLNTWPPCLVVGIMTAEDVKLDFSDEASHDNSGHAEVPLATLAVPAASAAGNLLGGSDVGNLKAKAGGSQKVARVFKAKSGQSSIFALELRIVTTAWMRQRELKLKEGGPKIKPGRLAGDEDISDSESEDEEPQTVEDLVLEGFTEKEYSQMID</sequence>
<dbReference type="OrthoDB" id="5429909at2759"/>
<evidence type="ECO:0000313" key="2">
    <source>
        <dbReference type="EMBL" id="CZR58256.1"/>
    </source>
</evidence>
<gene>
    <name evidence="2" type="ORF">PAC_08147</name>
</gene>
<name>A0A1L7WZR6_9HELO</name>
<evidence type="ECO:0000256" key="1">
    <source>
        <dbReference type="SAM" id="MobiDB-lite"/>
    </source>
</evidence>
<reference evidence="2 3" key="1">
    <citation type="submission" date="2016-03" db="EMBL/GenBank/DDBJ databases">
        <authorList>
            <person name="Ploux O."/>
        </authorList>
    </citation>
    <scope>NUCLEOTIDE SEQUENCE [LARGE SCALE GENOMIC DNA]</scope>
    <source>
        <strain evidence="2 3">UAMH 11012</strain>
    </source>
</reference>
<protein>
    <submittedName>
        <fullName evidence="2">Uncharacterized protein</fullName>
    </submittedName>
</protein>
<proteinExistence type="predicted"/>
<organism evidence="2 3">
    <name type="scientific">Phialocephala subalpina</name>
    <dbReference type="NCBI Taxonomy" id="576137"/>
    <lineage>
        <taxon>Eukaryota</taxon>
        <taxon>Fungi</taxon>
        <taxon>Dikarya</taxon>
        <taxon>Ascomycota</taxon>
        <taxon>Pezizomycotina</taxon>
        <taxon>Leotiomycetes</taxon>
        <taxon>Helotiales</taxon>
        <taxon>Mollisiaceae</taxon>
        <taxon>Phialocephala</taxon>
        <taxon>Phialocephala fortinii species complex</taxon>
    </lineage>
</organism>
<feature type="compositionally biased region" description="Acidic residues" evidence="1">
    <location>
        <begin position="252"/>
        <end position="267"/>
    </location>
</feature>
<accession>A0A1L7WZR6</accession>
<evidence type="ECO:0000313" key="3">
    <source>
        <dbReference type="Proteomes" id="UP000184330"/>
    </source>
</evidence>
<dbReference type="Proteomes" id="UP000184330">
    <property type="component" value="Unassembled WGS sequence"/>
</dbReference>
<keyword evidence="3" id="KW-1185">Reference proteome</keyword>